<evidence type="ECO:0000259" key="2">
    <source>
        <dbReference type="Pfam" id="PF03779"/>
    </source>
</evidence>
<feature type="domain" description="SPW repeat-containing integral membrane" evidence="2">
    <location>
        <begin position="11"/>
        <end position="109"/>
    </location>
</feature>
<feature type="transmembrane region" description="Helical" evidence="1">
    <location>
        <begin position="12"/>
        <end position="31"/>
    </location>
</feature>
<evidence type="ECO:0000256" key="1">
    <source>
        <dbReference type="SAM" id="Phobius"/>
    </source>
</evidence>
<gene>
    <name evidence="3" type="ORF">H2509_11070</name>
</gene>
<evidence type="ECO:0000313" key="4">
    <source>
        <dbReference type="Proteomes" id="UP000541109"/>
    </source>
</evidence>
<feature type="transmembrane region" description="Helical" evidence="1">
    <location>
        <begin position="37"/>
        <end position="56"/>
    </location>
</feature>
<accession>A0A839AFE7</accession>
<keyword evidence="4" id="KW-1185">Reference proteome</keyword>
<name>A0A839AFE7_9HYPH</name>
<protein>
    <recommendedName>
        <fullName evidence="2">SPW repeat-containing integral membrane domain-containing protein</fullName>
    </recommendedName>
</protein>
<keyword evidence="1" id="KW-0472">Membrane</keyword>
<feature type="transmembrane region" description="Helical" evidence="1">
    <location>
        <begin position="68"/>
        <end position="91"/>
    </location>
</feature>
<proteinExistence type="predicted"/>
<dbReference type="InterPro" id="IPR005530">
    <property type="entry name" value="SPW"/>
</dbReference>
<organism evidence="3 4">
    <name type="scientific">Stappia albiluteola</name>
    <dbReference type="NCBI Taxonomy" id="2758565"/>
    <lineage>
        <taxon>Bacteria</taxon>
        <taxon>Pseudomonadati</taxon>
        <taxon>Pseudomonadota</taxon>
        <taxon>Alphaproteobacteria</taxon>
        <taxon>Hyphomicrobiales</taxon>
        <taxon>Stappiaceae</taxon>
        <taxon>Stappia</taxon>
    </lineage>
</organism>
<dbReference type="RefSeq" id="WP_182165204.1">
    <property type="nucleotide sequence ID" value="NZ_JACFXV010000053.1"/>
</dbReference>
<dbReference type="Proteomes" id="UP000541109">
    <property type="component" value="Unassembled WGS sequence"/>
</dbReference>
<dbReference type="EMBL" id="JACFXV010000053">
    <property type="protein sequence ID" value="MBA5777664.1"/>
    <property type="molecule type" value="Genomic_DNA"/>
</dbReference>
<evidence type="ECO:0000313" key="3">
    <source>
        <dbReference type="EMBL" id="MBA5777664.1"/>
    </source>
</evidence>
<feature type="transmembrane region" description="Helical" evidence="1">
    <location>
        <begin position="97"/>
        <end position="116"/>
    </location>
</feature>
<keyword evidence="1" id="KW-1133">Transmembrane helix</keyword>
<sequence>MDPRFVTQKIHSWLDYPVAISLIVMPFLLGLGTSNPFAMWLAVGTGVAALILTLLTDHETGLIRVLPYSFHLLVDGIVGLTFLAAPFLFGFSGLDAWYYWANGIAVVIVVGLHKPAMAAMAAAR</sequence>
<dbReference type="Pfam" id="PF03779">
    <property type="entry name" value="SPW"/>
    <property type="match status" value="1"/>
</dbReference>
<dbReference type="AlphaFoldDB" id="A0A839AFE7"/>
<reference evidence="3 4" key="1">
    <citation type="submission" date="2020-07" db="EMBL/GenBank/DDBJ databases">
        <title>Stappia sp., F7233, whole genome shotgun sequencing project.</title>
        <authorList>
            <person name="Jiang S."/>
            <person name="Liu Z.W."/>
            <person name="Du Z.J."/>
        </authorList>
    </citation>
    <scope>NUCLEOTIDE SEQUENCE [LARGE SCALE GENOMIC DNA]</scope>
    <source>
        <strain evidence="3 4">F7233</strain>
    </source>
</reference>
<keyword evidence="1" id="KW-0812">Transmembrane</keyword>
<comment type="caution">
    <text evidence="3">The sequence shown here is derived from an EMBL/GenBank/DDBJ whole genome shotgun (WGS) entry which is preliminary data.</text>
</comment>